<feature type="region of interest" description="Disordered" evidence="5">
    <location>
        <begin position="523"/>
        <end position="567"/>
    </location>
</feature>
<feature type="compositionally biased region" description="Polar residues" evidence="5">
    <location>
        <begin position="531"/>
        <end position="546"/>
    </location>
</feature>
<dbReference type="Pfam" id="PF01428">
    <property type="entry name" value="zf-AN1"/>
    <property type="match status" value="1"/>
</dbReference>
<dbReference type="SUPFAM" id="SSF118310">
    <property type="entry name" value="AN1-like Zinc finger"/>
    <property type="match status" value="1"/>
</dbReference>
<keyword evidence="1" id="KW-0479">Metal-binding</keyword>
<feature type="domain" description="AN1-type" evidence="7">
    <location>
        <begin position="806"/>
        <end position="853"/>
    </location>
</feature>
<keyword evidence="3" id="KW-0862">Zinc</keyword>
<evidence type="ECO:0000256" key="2">
    <source>
        <dbReference type="ARBA" id="ARBA00022771"/>
    </source>
</evidence>
<proteinExistence type="predicted"/>
<reference evidence="8" key="1">
    <citation type="submission" date="2021-02" db="EMBL/GenBank/DDBJ databases">
        <authorList>
            <person name="Nowell W R."/>
        </authorList>
    </citation>
    <scope>NUCLEOTIDE SEQUENCE</scope>
</reference>
<feature type="compositionally biased region" description="Acidic residues" evidence="5">
    <location>
        <begin position="305"/>
        <end position="327"/>
    </location>
</feature>
<keyword evidence="10" id="KW-1185">Reference proteome</keyword>
<dbReference type="SUPFAM" id="SSF54236">
    <property type="entry name" value="Ubiquitin-like"/>
    <property type="match status" value="1"/>
</dbReference>
<name>A0A814VGT3_9BILA</name>
<dbReference type="Gene3D" id="3.10.20.90">
    <property type="entry name" value="Phosphatidylinositol 3-kinase Catalytic Subunit, Chain A, domain 1"/>
    <property type="match status" value="1"/>
</dbReference>
<evidence type="ECO:0000313" key="11">
    <source>
        <dbReference type="Proteomes" id="UP000663877"/>
    </source>
</evidence>
<keyword evidence="2 4" id="KW-0863">Zinc-finger</keyword>
<evidence type="ECO:0000313" key="8">
    <source>
        <dbReference type="EMBL" id="CAF1188787.1"/>
    </source>
</evidence>
<dbReference type="AlphaFoldDB" id="A0A814VGT3"/>
<dbReference type="EMBL" id="CAJNOM010000470">
    <property type="protein sequence ID" value="CAF1455589.1"/>
    <property type="molecule type" value="Genomic_DNA"/>
</dbReference>
<dbReference type="InterPro" id="IPR000626">
    <property type="entry name" value="Ubiquitin-like_dom"/>
</dbReference>
<dbReference type="EMBL" id="CAJNOI010000215">
    <property type="protein sequence ID" value="CAF1188787.1"/>
    <property type="molecule type" value="Genomic_DNA"/>
</dbReference>
<dbReference type="GO" id="GO:0008270">
    <property type="term" value="F:zinc ion binding"/>
    <property type="evidence" value="ECO:0007669"/>
    <property type="project" value="UniProtKB-KW"/>
</dbReference>
<sequence length="872" mass="97861">MLPTSQTSTRTLIPINVETLVGTSFELLVSPYEQIQSIKRKIERREGIPSLQQHLVFKTDELEDESCLNDYNIEAGTTIKLVLDMRGGPVNTKRVLIEDNLIRDMSEYIENSQDDYGISNDLLPSSSSSSSNKNVTFLVLRDGDQFNFFQVLDRGDGTLSPLSGSISAGSMYNTHDPIIVESERKYDEKRQDDDRKTKQKMELIRSKLKTHAKKDILPPRPPSSSKQIKANINHHHQHRRINPIETNSNLTTTTTATTTREPISTNSSLDRQHRPLSYSFSANLFNTYNLLSTTNMNRTDHLHEEDSDDDDNDDDDDEDSHDDEEEQQQQKPLSKQHMFASRSYSPSVFYHKKHHHHHHHHHHQQQHNTTKKLLNQEAATITTSTTTNDSSSNGSVLVDYTQRRSPTIPIVSTSSHIFSTKCLNTSDEHISSDEKNDSTNEILFHHSHTSPMLELIDDEIISPVNLTRKPTTADIQSRNDTSLSKPLWTDDDEQLNVLDEYTSGERTSTSQSMLFCHQNSSTAITPMPTLPQVNKKSSLPSTTQQFYHHHKPSQNEQNKSSSSSSRPFIPLTLAKYRRISSNIHLTTTTPQQQQTFLGANSNNSSNELINNGTNGIGLNSNTTDSFNEHLMINKRIELLKTPGKQPSTTSPSSSISNTIFPLPPPPPSKRHFTQPDIKSVGNTIPTSSSSLMPIDSTKVTIETIGSKTVSALLRQNATIEPVDTSRGVGKHLVSLLTTASKETSSMKNSYKQSSRDAIIEERYKLDSKSNNPWSNIASNASSTVNNNNQSTTIYNPNKLPPVIINRKSTSKCFLCKKKTGLATTYQCRCGSSFCSEHRYPEAHACAFDYKAEGKRLIERNNPLVTAPKLPKI</sequence>
<gene>
    <name evidence="8" type="ORF">BJG266_LOCUS26208</name>
    <name evidence="9" type="ORF">QVE165_LOCUS40586</name>
</gene>
<feature type="region of interest" description="Disordered" evidence="5">
    <location>
        <begin position="300"/>
        <end position="341"/>
    </location>
</feature>
<evidence type="ECO:0000256" key="1">
    <source>
        <dbReference type="ARBA" id="ARBA00022723"/>
    </source>
</evidence>
<dbReference type="InterPro" id="IPR035896">
    <property type="entry name" value="AN1-like_Znf"/>
</dbReference>
<evidence type="ECO:0008006" key="12">
    <source>
        <dbReference type="Google" id="ProtNLM"/>
    </source>
</evidence>
<organism evidence="8 11">
    <name type="scientific">Adineta steineri</name>
    <dbReference type="NCBI Taxonomy" id="433720"/>
    <lineage>
        <taxon>Eukaryota</taxon>
        <taxon>Metazoa</taxon>
        <taxon>Spiralia</taxon>
        <taxon>Gnathifera</taxon>
        <taxon>Rotifera</taxon>
        <taxon>Eurotatoria</taxon>
        <taxon>Bdelloidea</taxon>
        <taxon>Adinetida</taxon>
        <taxon>Adinetidae</taxon>
        <taxon>Adineta</taxon>
    </lineage>
</organism>
<dbReference type="InterPro" id="IPR029071">
    <property type="entry name" value="Ubiquitin-like_domsf"/>
</dbReference>
<protein>
    <recommendedName>
        <fullName evidence="12">AN1-type zinc finger protein 4</fullName>
    </recommendedName>
</protein>
<feature type="compositionally biased region" description="Basic residues" evidence="5">
    <location>
        <begin position="352"/>
        <end position="365"/>
    </location>
</feature>
<dbReference type="InterPro" id="IPR019956">
    <property type="entry name" value="Ubiquitin_dom"/>
</dbReference>
<dbReference type="Proteomes" id="UP000663877">
    <property type="component" value="Unassembled WGS sequence"/>
</dbReference>
<comment type="caution">
    <text evidence="8">The sequence shown here is derived from an EMBL/GenBank/DDBJ whole genome shotgun (WGS) entry which is preliminary data.</text>
</comment>
<evidence type="ECO:0000256" key="5">
    <source>
        <dbReference type="SAM" id="MobiDB-lite"/>
    </source>
</evidence>
<dbReference type="PANTHER" id="PTHR46728">
    <property type="entry name" value="AN1-TYPE ZINC FINGER PROTEIN 4"/>
    <property type="match status" value="1"/>
</dbReference>
<evidence type="ECO:0000313" key="10">
    <source>
        <dbReference type="Proteomes" id="UP000663832"/>
    </source>
</evidence>
<dbReference type="SMART" id="SM00213">
    <property type="entry name" value="UBQ"/>
    <property type="match status" value="1"/>
</dbReference>
<feature type="region of interest" description="Disordered" evidence="5">
    <location>
        <begin position="205"/>
        <end position="271"/>
    </location>
</feature>
<dbReference type="PROSITE" id="PS50053">
    <property type="entry name" value="UBIQUITIN_2"/>
    <property type="match status" value="1"/>
</dbReference>
<feature type="domain" description="Ubiquitin-like" evidence="6">
    <location>
        <begin position="13"/>
        <end position="88"/>
    </location>
</feature>
<dbReference type="Proteomes" id="UP000663832">
    <property type="component" value="Unassembled WGS sequence"/>
</dbReference>
<evidence type="ECO:0000256" key="3">
    <source>
        <dbReference type="ARBA" id="ARBA00022833"/>
    </source>
</evidence>
<dbReference type="OrthoDB" id="756206at2759"/>
<feature type="compositionally biased region" description="Basic residues" evidence="5">
    <location>
        <begin position="232"/>
        <end position="241"/>
    </location>
</feature>
<dbReference type="PRINTS" id="PR00348">
    <property type="entry name" value="UBIQUITIN"/>
</dbReference>
<dbReference type="Gene3D" id="4.10.1110.10">
    <property type="entry name" value="AN1-like Zinc finger"/>
    <property type="match status" value="1"/>
</dbReference>
<dbReference type="InterPro" id="IPR053061">
    <property type="entry name" value="AN1-type_zinc_finger"/>
</dbReference>
<dbReference type="CDD" id="cd01802">
    <property type="entry name" value="Ubl_ZFAND4"/>
    <property type="match status" value="1"/>
</dbReference>
<accession>A0A814VGT3</accession>
<evidence type="ECO:0000256" key="4">
    <source>
        <dbReference type="PROSITE-ProRule" id="PRU00449"/>
    </source>
</evidence>
<dbReference type="Pfam" id="PF00240">
    <property type="entry name" value="ubiquitin"/>
    <property type="match status" value="1"/>
</dbReference>
<dbReference type="SMART" id="SM00154">
    <property type="entry name" value="ZnF_AN1"/>
    <property type="match status" value="1"/>
</dbReference>
<dbReference type="PANTHER" id="PTHR46728:SF1">
    <property type="entry name" value="AN1-TYPE ZINC FINGER PROTEIN 4"/>
    <property type="match status" value="1"/>
</dbReference>
<feature type="region of interest" description="Disordered" evidence="5">
    <location>
        <begin position="352"/>
        <end position="371"/>
    </location>
</feature>
<evidence type="ECO:0000313" key="9">
    <source>
        <dbReference type="EMBL" id="CAF1455589.1"/>
    </source>
</evidence>
<dbReference type="PROSITE" id="PS51039">
    <property type="entry name" value="ZF_AN1"/>
    <property type="match status" value="1"/>
</dbReference>
<evidence type="ECO:0000259" key="6">
    <source>
        <dbReference type="PROSITE" id="PS50053"/>
    </source>
</evidence>
<feature type="compositionally biased region" description="Polar residues" evidence="5">
    <location>
        <begin position="260"/>
        <end position="269"/>
    </location>
</feature>
<dbReference type="InterPro" id="IPR000058">
    <property type="entry name" value="Znf_AN1"/>
</dbReference>
<evidence type="ECO:0000259" key="7">
    <source>
        <dbReference type="PROSITE" id="PS51039"/>
    </source>
</evidence>